<dbReference type="AlphaFoldDB" id="A0A6N7XGU4"/>
<dbReference type="InterPro" id="IPR001845">
    <property type="entry name" value="HTH_ArsR_DNA-bd_dom"/>
</dbReference>
<keyword evidence="6" id="KW-1185">Reference proteome</keyword>
<dbReference type="EMBL" id="VUNE01000003">
    <property type="protein sequence ID" value="MST62577.1"/>
    <property type="molecule type" value="Genomic_DNA"/>
</dbReference>
<evidence type="ECO:0000259" key="4">
    <source>
        <dbReference type="PROSITE" id="PS50987"/>
    </source>
</evidence>
<dbReference type="PANTHER" id="PTHR33154">
    <property type="entry name" value="TRANSCRIPTIONAL REGULATOR, ARSR FAMILY"/>
    <property type="match status" value="1"/>
</dbReference>
<dbReference type="GO" id="GO:0003677">
    <property type="term" value="F:DNA binding"/>
    <property type="evidence" value="ECO:0007669"/>
    <property type="project" value="UniProtKB-KW"/>
</dbReference>
<proteinExistence type="predicted"/>
<evidence type="ECO:0000256" key="1">
    <source>
        <dbReference type="ARBA" id="ARBA00023015"/>
    </source>
</evidence>
<evidence type="ECO:0000256" key="3">
    <source>
        <dbReference type="ARBA" id="ARBA00023163"/>
    </source>
</evidence>
<feature type="domain" description="HTH arsR-type" evidence="4">
    <location>
        <begin position="1"/>
        <end position="101"/>
    </location>
</feature>
<gene>
    <name evidence="5" type="ORF">FYJ71_06320</name>
</gene>
<name>A0A6N7XGU4_9FIRM</name>
<dbReference type="RefSeq" id="WP_154537963.1">
    <property type="nucleotide sequence ID" value="NZ_JAXFFP010000009.1"/>
</dbReference>
<keyword evidence="3" id="KW-0804">Transcription</keyword>
<dbReference type="InterPro" id="IPR051081">
    <property type="entry name" value="HTH_MetalResp_TranReg"/>
</dbReference>
<keyword evidence="1" id="KW-0805">Transcription regulation</keyword>
<organism evidence="5 6">
    <name type="scientific">Peptostreptococcus porci</name>
    <dbReference type="NCBI Taxonomy" id="2652282"/>
    <lineage>
        <taxon>Bacteria</taxon>
        <taxon>Bacillati</taxon>
        <taxon>Bacillota</taxon>
        <taxon>Clostridia</taxon>
        <taxon>Peptostreptococcales</taxon>
        <taxon>Peptostreptococcaceae</taxon>
        <taxon>Peptostreptococcus</taxon>
    </lineage>
</organism>
<dbReference type="Pfam" id="PF01022">
    <property type="entry name" value="HTH_5"/>
    <property type="match status" value="1"/>
</dbReference>
<dbReference type="InterPro" id="IPR036388">
    <property type="entry name" value="WH-like_DNA-bd_sf"/>
</dbReference>
<evidence type="ECO:0000313" key="6">
    <source>
        <dbReference type="Proteomes" id="UP000440713"/>
    </source>
</evidence>
<accession>A0A6N7XGU4</accession>
<evidence type="ECO:0000256" key="2">
    <source>
        <dbReference type="ARBA" id="ARBA00023125"/>
    </source>
</evidence>
<comment type="caution">
    <text evidence="5">The sequence shown here is derived from an EMBL/GenBank/DDBJ whole genome shotgun (WGS) entry which is preliminary data.</text>
</comment>
<dbReference type="SMART" id="SM00418">
    <property type="entry name" value="HTH_ARSR"/>
    <property type="match status" value="1"/>
</dbReference>
<dbReference type="CDD" id="cd00090">
    <property type="entry name" value="HTH_ARSR"/>
    <property type="match status" value="1"/>
</dbReference>
<dbReference type="SUPFAM" id="SSF46785">
    <property type="entry name" value="Winged helix' DNA-binding domain"/>
    <property type="match status" value="1"/>
</dbReference>
<dbReference type="InterPro" id="IPR011991">
    <property type="entry name" value="ArsR-like_HTH"/>
</dbReference>
<keyword evidence="2" id="KW-0238">DNA-binding</keyword>
<dbReference type="GO" id="GO:0003700">
    <property type="term" value="F:DNA-binding transcription factor activity"/>
    <property type="evidence" value="ECO:0007669"/>
    <property type="project" value="InterPro"/>
</dbReference>
<dbReference type="InterPro" id="IPR036390">
    <property type="entry name" value="WH_DNA-bd_sf"/>
</dbReference>
<dbReference type="PROSITE" id="PS50987">
    <property type="entry name" value="HTH_ARSR_2"/>
    <property type="match status" value="1"/>
</dbReference>
<reference evidence="5 6" key="1">
    <citation type="submission" date="2019-08" db="EMBL/GenBank/DDBJ databases">
        <title>In-depth cultivation of the pig gut microbiome towards novel bacterial diversity and tailored functional studies.</title>
        <authorList>
            <person name="Wylensek D."/>
            <person name="Hitch T.C.A."/>
            <person name="Clavel T."/>
        </authorList>
    </citation>
    <scope>NUCLEOTIDE SEQUENCE [LARGE SCALE GENOMIC DNA]</scope>
    <source>
        <strain evidence="5 6">WCA-SAB-591-4A-A</strain>
    </source>
</reference>
<evidence type="ECO:0000313" key="5">
    <source>
        <dbReference type="EMBL" id="MST62577.1"/>
    </source>
</evidence>
<sequence length="101" mass="11697">MKNIVEILKALSNESRLQILLWLKNPKKYFSHCTDVDMIEIGVCVGEIQRLLGFTQSTTSQYLSILQKSDLVIATRVGKWTYYKRNEETIKKLGEFIGKEL</sequence>
<protein>
    <submittedName>
        <fullName evidence="5">Helix-turn-helix transcriptional regulator</fullName>
    </submittedName>
</protein>
<dbReference type="PANTHER" id="PTHR33154:SF33">
    <property type="entry name" value="TRANSCRIPTIONAL REPRESSOR SDPR"/>
    <property type="match status" value="1"/>
</dbReference>
<dbReference type="Proteomes" id="UP000440713">
    <property type="component" value="Unassembled WGS sequence"/>
</dbReference>
<dbReference type="Gene3D" id="1.10.10.10">
    <property type="entry name" value="Winged helix-like DNA-binding domain superfamily/Winged helix DNA-binding domain"/>
    <property type="match status" value="1"/>
</dbReference>